<comment type="caution">
    <text evidence="1">The sequence shown here is derived from an EMBL/GenBank/DDBJ whole genome shotgun (WGS) entry which is preliminary data.</text>
</comment>
<gene>
    <name evidence="1" type="ORF">LSH36_1540g00007</name>
</gene>
<protein>
    <submittedName>
        <fullName evidence="1">Uncharacterized protein</fullName>
    </submittedName>
</protein>
<dbReference type="EMBL" id="JAODUP010001539">
    <property type="protein sequence ID" value="KAK2139957.1"/>
    <property type="molecule type" value="Genomic_DNA"/>
</dbReference>
<evidence type="ECO:0000313" key="2">
    <source>
        <dbReference type="Proteomes" id="UP001208570"/>
    </source>
</evidence>
<evidence type="ECO:0000313" key="1">
    <source>
        <dbReference type="EMBL" id="KAK2139957.1"/>
    </source>
</evidence>
<accession>A0AAD9MMT4</accession>
<keyword evidence="2" id="KW-1185">Reference proteome</keyword>
<organism evidence="1 2">
    <name type="scientific">Paralvinella palmiformis</name>
    <dbReference type="NCBI Taxonomy" id="53620"/>
    <lineage>
        <taxon>Eukaryota</taxon>
        <taxon>Metazoa</taxon>
        <taxon>Spiralia</taxon>
        <taxon>Lophotrochozoa</taxon>
        <taxon>Annelida</taxon>
        <taxon>Polychaeta</taxon>
        <taxon>Sedentaria</taxon>
        <taxon>Canalipalpata</taxon>
        <taxon>Terebellida</taxon>
        <taxon>Terebelliformia</taxon>
        <taxon>Alvinellidae</taxon>
        <taxon>Paralvinella</taxon>
    </lineage>
</organism>
<sequence length="145" mass="16725">MCNGYKSQGEEDPKCGEEMIWRFVYEADRINFAMTSETSCTDSGHIDDNHGCQKVYDGTVEPQIGHEWALYTTIGNEKWIKVNGTCDGSNQYLTCTNQARFSQYNLSPEVITEWVKIKVIEMCLPQDVKHFGFIEVRTMGRFMRD</sequence>
<dbReference type="AlphaFoldDB" id="A0AAD9MMT4"/>
<reference evidence="1" key="1">
    <citation type="journal article" date="2023" name="Mol. Biol. Evol.">
        <title>Third-Generation Sequencing Reveals the Adaptive Role of the Epigenome in Three Deep-Sea Polychaetes.</title>
        <authorList>
            <person name="Perez M."/>
            <person name="Aroh O."/>
            <person name="Sun Y."/>
            <person name="Lan Y."/>
            <person name="Juniper S.K."/>
            <person name="Young C.R."/>
            <person name="Angers B."/>
            <person name="Qian P.Y."/>
        </authorList>
    </citation>
    <scope>NUCLEOTIDE SEQUENCE</scope>
    <source>
        <strain evidence="1">P08H-3</strain>
    </source>
</reference>
<dbReference type="Proteomes" id="UP001208570">
    <property type="component" value="Unassembled WGS sequence"/>
</dbReference>
<proteinExistence type="predicted"/>
<name>A0AAD9MMT4_9ANNE</name>